<proteinExistence type="predicted"/>
<dbReference type="InterPro" id="IPR000845">
    <property type="entry name" value="Nucleoside_phosphorylase_d"/>
</dbReference>
<dbReference type="GeneID" id="93641949"/>
<name>A0A0B6AFA9_PRIM2</name>
<dbReference type="GO" id="GO:0004850">
    <property type="term" value="F:uridine phosphorylase activity"/>
    <property type="evidence" value="ECO:0007669"/>
    <property type="project" value="UniProtKB-EC"/>
</dbReference>
<dbReference type="Pfam" id="PF01048">
    <property type="entry name" value="PNP_UDP_1"/>
    <property type="match status" value="1"/>
</dbReference>
<feature type="domain" description="Nucleoside phosphorylase" evidence="4">
    <location>
        <begin position="54"/>
        <end position="221"/>
    </location>
</feature>
<dbReference type="RefSeq" id="WP_013082525.1">
    <property type="nucleotide sequence ID" value="NZ_BCVB01000002.1"/>
</dbReference>
<accession>A0A0B6AFA9</accession>
<dbReference type="PATRIC" id="fig|592022.4.peg.1534"/>
<dbReference type="Gene3D" id="3.40.50.1580">
    <property type="entry name" value="Nucleoside phosphorylase domain"/>
    <property type="match status" value="1"/>
</dbReference>
<evidence type="ECO:0000313" key="5">
    <source>
        <dbReference type="EMBL" id="AJI22216.1"/>
    </source>
</evidence>
<organism evidence="5 6">
    <name type="scientific">Priestia megaterium (strain ATCC 14581 / DSM 32 / CCUG 1817 / JCM 2506 / NBRC 15308 / NCIMB 9376 / NCTC 10342 / NRRL B-14308 / VKM B-512 / Ford 19)</name>
    <name type="common">Bacillus megaterium</name>
    <dbReference type="NCBI Taxonomy" id="1348623"/>
    <lineage>
        <taxon>Bacteria</taxon>
        <taxon>Bacillati</taxon>
        <taxon>Bacillota</taxon>
        <taxon>Bacilli</taxon>
        <taxon>Bacillales</taxon>
        <taxon>Bacillaceae</taxon>
        <taxon>Priestia</taxon>
    </lineage>
</organism>
<sequence length="248" mass="27960">MKLYGDFKKEDWLNVLKLSEKELPNAFIIHGEWVFQDNINLWKEILSTDVHMPKWNTVIGKLNNRNIGFANVYGSPMASNIVHQFAGSGTDLFIQTGYFGGLSSTVQYGDILIVSAAKMQDGVSHWYLPEQTLVEADKELVEAACRYCEQKGYSYIKGHTVSMGAMLIETHDMVKEWSLAGFLGVDMETATTLAIAHKFNKRAVGLLNLSDHLLHGDTLYSYTKNRELMESETDKAIRDVALYLSSTY</sequence>
<evidence type="ECO:0000313" key="6">
    <source>
        <dbReference type="Proteomes" id="UP000031829"/>
    </source>
</evidence>
<dbReference type="GO" id="GO:0005829">
    <property type="term" value="C:cytosol"/>
    <property type="evidence" value="ECO:0007669"/>
    <property type="project" value="TreeGrafter"/>
</dbReference>
<dbReference type="PANTHER" id="PTHR43691">
    <property type="entry name" value="URIDINE PHOSPHORYLASE"/>
    <property type="match status" value="1"/>
</dbReference>
<dbReference type="Proteomes" id="UP000031829">
    <property type="component" value="Chromosome"/>
</dbReference>
<reference evidence="5 6" key="1">
    <citation type="journal article" date="2015" name="Genome Announc.">
        <title>Complete genome sequences for 35 biothreat assay-relevant bacillus species.</title>
        <authorList>
            <person name="Johnson S.L."/>
            <person name="Daligault H.E."/>
            <person name="Davenport K.W."/>
            <person name="Jaissle J."/>
            <person name="Frey K.G."/>
            <person name="Ladner J.T."/>
            <person name="Broomall S.M."/>
            <person name="Bishop-Lilly K.A."/>
            <person name="Bruce D.C."/>
            <person name="Gibbons H.S."/>
            <person name="Coyne S.R."/>
            <person name="Lo C.C."/>
            <person name="Meincke L."/>
            <person name="Munk A.C."/>
            <person name="Koroleva G.I."/>
            <person name="Rosenzweig C.N."/>
            <person name="Palacios G.F."/>
            <person name="Redden C.L."/>
            <person name="Minogue T.D."/>
            <person name="Chain P.S."/>
        </authorList>
    </citation>
    <scope>NUCLEOTIDE SEQUENCE [LARGE SCALE GENOMIC DNA]</scope>
    <source>
        <strain evidence="6">ATCC 14581 / DSM 32 / JCM 2506 / NBRC 15308 / NCIMB 9376 / NCTC 10342 / NRRL B-14308 / VKM B-512</strain>
    </source>
</reference>
<evidence type="ECO:0000256" key="1">
    <source>
        <dbReference type="ARBA" id="ARBA00011888"/>
    </source>
</evidence>
<dbReference type="SUPFAM" id="SSF53167">
    <property type="entry name" value="Purine and uridine phosphorylases"/>
    <property type="match status" value="1"/>
</dbReference>
<evidence type="ECO:0000259" key="4">
    <source>
        <dbReference type="Pfam" id="PF01048"/>
    </source>
</evidence>
<comment type="catalytic activity">
    <reaction evidence="3">
        <text>uridine + phosphate = alpha-D-ribose 1-phosphate + uracil</text>
        <dbReference type="Rhea" id="RHEA:24388"/>
        <dbReference type="ChEBI" id="CHEBI:16704"/>
        <dbReference type="ChEBI" id="CHEBI:17568"/>
        <dbReference type="ChEBI" id="CHEBI:43474"/>
        <dbReference type="ChEBI" id="CHEBI:57720"/>
        <dbReference type="EC" id="2.4.2.3"/>
    </reaction>
</comment>
<evidence type="ECO:0000256" key="3">
    <source>
        <dbReference type="ARBA" id="ARBA00048447"/>
    </source>
</evidence>
<dbReference type="EMBL" id="CP009920">
    <property type="protein sequence ID" value="AJI22216.1"/>
    <property type="molecule type" value="Genomic_DNA"/>
</dbReference>
<dbReference type="InterPro" id="IPR035994">
    <property type="entry name" value="Nucleoside_phosphorylase_sf"/>
</dbReference>
<dbReference type="KEGG" id="bmeg:BG04_3905"/>
<dbReference type="GO" id="GO:0009116">
    <property type="term" value="P:nucleoside metabolic process"/>
    <property type="evidence" value="ECO:0007669"/>
    <property type="project" value="InterPro"/>
</dbReference>
<evidence type="ECO:0000256" key="2">
    <source>
        <dbReference type="ARBA" id="ARBA00021980"/>
    </source>
</evidence>
<gene>
    <name evidence="5" type="ORF">BG04_3905</name>
</gene>
<protein>
    <recommendedName>
        <fullName evidence="2">Uridine phosphorylase</fullName>
        <ecNumber evidence="1">2.4.2.3</ecNumber>
    </recommendedName>
</protein>
<dbReference type="EC" id="2.4.2.3" evidence="1"/>
<dbReference type="HOGENOM" id="CLU_1118412_0_0_9"/>
<dbReference type="AlphaFoldDB" id="A0A0B6AFA9"/>
<dbReference type="PANTHER" id="PTHR43691:SF11">
    <property type="entry name" value="FI09636P-RELATED"/>
    <property type="match status" value="1"/>
</dbReference>